<organism evidence="8 9">
    <name type="scientific">Paludifilum halophilum</name>
    <dbReference type="NCBI Taxonomy" id="1642702"/>
    <lineage>
        <taxon>Bacteria</taxon>
        <taxon>Bacillati</taxon>
        <taxon>Bacillota</taxon>
        <taxon>Bacilli</taxon>
        <taxon>Bacillales</taxon>
        <taxon>Thermoactinomycetaceae</taxon>
        <taxon>Paludifilum</taxon>
    </lineage>
</organism>
<dbReference type="SMART" id="SM00448">
    <property type="entry name" value="REC"/>
    <property type="match status" value="1"/>
</dbReference>
<dbReference type="SMART" id="SM00421">
    <property type="entry name" value="HTH_LUXR"/>
    <property type="match status" value="1"/>
</dbReference>
<evidence type="ECO:0000313" key="9">
    <source>
        <dbReference type="Proteomes" id="UP000215459"/>
    </source>
</evidence>
<dbReference type="InterPro" id="IPR001789">
    <property type="entry name" value="Sig_transdc_resp-reg_receiver"/>
</dbReference>
<evidence type="ECO:0000256" key="1">
    <source>
        <dbReference type="ARBA" id="ARBA00022553"/>
    </source>
</evidence>
<dbReference type="Proteomes" id="UP000215459">
    <property type="component" value="Unassembled WGS sequence"/>
</dbReference>
<dbReference type="CDD" id="cd06170">
    <property type="entry name" value="LuxR_C_like"/>
    <property type="match status" value="1"/>
</dbReference>
<dbReference type="PROSITE" id="PS50043">
    <property type="entry name" value="HTH_LUXR_2"/>
    <property type="match status" value="1"/>
</dbReference>
<dbReference type="InterPro" id="IPR011006">
    <property type="entry name" value="CheY-like_superfamily"/>
</dbReference>
<name>A0A235B4R1_9BACL</name>
<dbReference type="PRINTS" id="PR00038">
    <property type="entry name" value="HTHLUXR"/>
</dbReference>
<dbReference type="EMBL" id="NOWF01000007">
    <property type="protein sequence ID" value="OYD07222.1"/>
    <property type="molecule type" value="Genomic_DNA"/>
</dbReference>
<dbReference type="GO" id="GO:0006355">
    <property type="term" value="P:regulation of DNA-templated transcription"/>
    <property type="evidence" value="ECO:0007669"/>
    <property type="project" value="InterPro"/>
</dbReference>
<dbReference type="CDD" id="cd17535">
    <property type="entry name" value="REC_NarL-like"/>
    <property type="match status" value="1"/>
</dbReference>
<evidence type="ECO:0000313" key="8">
    <source>
        <dbReference type="EMBL" id="OYD07222.1"/>
    </source>
</evidence>
<keyword evidence="4" id="KW-0804">Transcription</keyword>
<feature type="domain" description="HTH luxR-type" evidence="6">
    <location>
        <begin position="148"/>
        <end position="213"/>
    </location>
</feature>
<dbReference type="GO" id="GO:0000160">
    <property type="term" value="P:phosphorelay signal transduction system"/>
    <property type="evidence" value="ECO:0007669"/>
    <property type="project" value="InterPro"/>
</dbReference>
<dbReference type="Pfam" id="PF00072">
    <property type="entry name" value="Response_reg"/>
    <property type="match status" value="1"/>
</dbReference>
<dbReference type="AlphaFoldDB" id="A0A235B4R1"/>
<keyword evidence="9" id="KW-1185">Reference proteome</keyword>
<keyword evidence="3 8" id="KW-0238">DNA-binding</keyword>
<dbReference type="RefSeq" id="WP_094264965.1">
    <property type="nucleotide sequence ID" value="NZ_NOWF01000007.1"/>
</dbReference>
<dbReference type="InterPro" id="IPR016032">
    <property type="entry name" value="Sig_transdc_resp-reg_C-effctor"/>
</dbReference>
<evidence type="ECO:0000259" key="7">
    <source>
        <dbReference type="PROSITE" id="PS50110"/>
    </source>
</evidence>
<feature type="modified residue" description="4-aspartylphosphate" evidence="5">
    <location>
        <position position="55"/>
    </location>
</feature>
<sequence length="216" mass="23881">MPIRVLLVDDHPMVVKGLRLFLHTQKDIEIIGDARNGKEALAKVAEGPPDVVLMDLMMPVMDGIEATKKIKASFPQVKVIVLTSFSDRDHVLPAIRAGAEGYQLKEIEADELVDTIRAAYRGMTQLHPRAAGHLVSHVTTTGDSGKAPERDIQTLTRREREVLEKITAGKSNKEIAAELFIAEKTVKTHVSGILNKLDLHDRTQAAVYAMKKGWFS</sequence>
<evidence type="ECO:0000256" key="5">
    <source>
        <dbReference type="PROSITE-ProRule" id="PRU00169"/>
    </source>
</evidence>
<dbReference type="PANTHER" id="PTHR43214">
    <property type="entry name" value="TWO-COMPONENT RESPONSE REGULATOR"/>
    <property type="match status" value="1"/>
</dbReference>
<dbReference type="Pfam" id="PF00196">
    <property type="entry name" value="GerE"/>
    <property type="match status" value="1"/>
</dbReference>
<evidence type="ECO:0000256" key="3">
    <source>
        <dbReference type="ARBA" id="ARBA00023125"/>
    </source>
</evidence>
<reference evidence="8 9" key="1">
    <citation type="submission" date="2017-07" db="EMBL/GenBank/DDBJ databases">
        <title>The genome sequence of Paludifilum halophilum highlights mechanisms for microbial adaptation to high salt environemnts.</title>
        <authorList>
            <person name="Belbahri L."/>
        </authorList>
    </citation>
    <scope>NUCLEOTIDE SEQUENCE [LARGE SCALE GENOMIC DNA]</scope>
    <source>
        <strain evidence="8 9">DSM 102817</strain>
    </source>
</reference>
<feature type="domain" description="Response regulatory" evidence="7">
    <location>
        <begin position="4"/>
        <end position="120"/>
    </location>
</feature>
<dbReference type="SUPFAM" id="SSF52172">
    <property type="entry name" value="CheY-like"/>
    <property type="match status" value="1"/>
</dbReference>
<gene>
    <name evidence="8" type="ORF">CHM34_12625</name>
</gene>
<dbReference type="InterPro" id="IPR039420">
    <property type="entry name" value="WalR-like"/>
</dbReference>
<dbReference type="SUPFAM" id="SSF46894">
    <property type="entry name" value="C-terminal effector domain of the bipartite response regulators"/>
    <property type="match status" value="1"/>
</dbReference>
<accession>A0A235B4R1</accession>
<protein>
    <submittedName>
        <fullName evidence="8">DNA-binding response regulator</fullName>
    </submittedName>
</protein>
<keyword evidence="2" id="KW-0805">Transcription regulation</keyword>
<evidence type="ECO:0000259" key="6">
    <source>
        <dbReference type="PROSITE" id="PS50043"/>
    </source>
</evidence>
<proteinExistence type="predicted"/>
<dbReference type="PROSITE" id="PS50110">
    <property type="entry name" value="RESPONSE_REGULATORY"/>
    <property type="match status" value="1"/>
</dbReference>
<keyword evidence="1 5" id="KW-0597">Phosphoprotein</keyword>
<comment type="caution">
    <text evidence="8">The sequence shown here is derived from an EMBL/GenBank/DDBJ whole genome shotgun (WGS) entry which is preliminary data.</text>
</comment>
<evidence type="ECO:0000256" key="4">
    <source>
        <dbReference type="ARBA" id="ARBA00023163"/>
    </source>
</evidence>
<dbReference type="OrthoDB" id="9780153at2"/>
<evidence type="ECO:0000256" key="2">
    <source>
        <dbReference type="ARBA" id="ARBA00023015"/>
    </source>
</evidence>
<dbReference type="Gene3D" id="3.40.50.2300">
    <property type="match status" value="1"/>
</dbReference>
<dbReference type="PANTHER" id="PTHR43214:SF43">
    <property type="entry name" value="TWO-COMPONENT RESPONSE REGULATOR"/>
    <property type="match status" value="1"/>
</dbReference>
<dbReference type="GO" id="GO:0003677">
    <property type="term" value="F:DNA binding"/>
    <property type="evidence" value="ECO:0007669"/>
    <property type="project" value="UniProtKB-KW"/>
</dbReference>
<dbReference type="InterPro" id="IPR058245">
    <property type="entry name" value="NreC/VraR/RcsB-like_REC"/>
</dbReference>
<dbReference type="InterPro" id="IPR000792">
    <property type="entry name" value="Tscrpt_reg_LuxR_C"/>
</dbReference>